<proteinExistence type="predicted"/>
<dbReference type="Gene3D" id="2.102.10.10">
    <property type="entry name" value="Rieske [2Fe-2S] iron-sulphur domain"/>
    <property type="match status" value="1"/>
</dbReference>
<dbReference type="InterPro" id="IPR012748">
    <property type="entry name" value="Rieske-like_NirD"/>
</dbReference>
<keyword evidence="4" id="KW-0408">Iron</keyword>
<dbReference type="SUPFAM" id="SSF50022">
    <property type="entry name" value="ISP domain"/>
    <property type="match status" value="1"/>
</dbReference>
<dbReference type="Proteomes" id="UP000005713">
    <property type="component" value="Unassembled WGS sequence"/>
</dbReference>
<accession>A3K0U9</accession>
<evidence type="ECO:0000256" key="5">
    <source>
        <dbReference type="ARBA" id="ARBA00023014"/>
    </source>
</evidence>
<gene>
    <name evidence="8" type="ORF">SSE37_24269</name>
</gene>
<keyword evidence="1" id="KW-0001">2Fe-2S</keyword>
<dbReference type="EMBL" id="AAYA01000003">
    <property type="protein sequence ID" value="EBA09414.1"/>
    <property type="molecule type" value="Genomic_DNA"/>
</dbReference>
<evidence type="ECO:0000313" key="9">
    <source>
        <dbReference type="Proteomes" id="UP000005713"/>
    </source>
</evidence>
<name>A3K0U9_SAGS3</name>
<evidence type="ECO:0000256" key="6">
    <source>
        <dbReference type="ARBA" id="ARBA00023063"/>
    </source>
</evidence>
<dbReference type="Pfam" id="PF13806">
    <property type="entry name" value="Rieske_2"/>
    <property type="match status" value="1"/>
</dbReference>
<evidence type="ECO:0000256" key="4">
    <source>
        <dbReference type="ARBA" id="ARBA00023004"/>
    </source>
</evidence>
<dbReference type="GO" id="GO:0051537">
    <property type="term" value="F:2 iron, 2 sulfur cluster binding"/>
    <property type="evidence" value="ECO:0007669"/>
    <property type="project" value="UniProtKB-KW"/>
</dbReference>
<keyword evidence="6" id="KW-0534">Nitrate assimilation</keyword>
<organism evidence="8 9">
    <name type="scientific">Sagittula stellata (strain ATCC 700073 / DSM 11524 / E-37)</name>
    <dbReference type="NCBI Taxonomy" id="388399"/>
    <lineage>
        <taxon>Bacteria</taxon>
        <taxon>Pseudomonadati</taxon>
        <taxon>Pseudomonadota</taxon>
        <taxon>Alphaproteobacteria</taxon>
        <taxon>Rhodobacterales</taxon>
        <taxon>Roseobacteraceae</taxon>
        <taxon>Sagittula</taxon>
    </lineage>
</organism>
<reference evidence="8 9" key="1">
    <citation type="submission" date="2006-06" db="EMBL/GenBank/DDBJ databases">
        <authorList>
            <person name="Moran M.A."/>
            <person name="Ferriera S."/>
            <person name="Johnson J."/>
            <person name="Kravitz S."/>
            <person name="Beeson K."/>
            <person name="Sutton G."/>
            <person name="Rogers Y.-H."/>
            <person name="Friedman R."/>
            <person name="Frazier M."/>
            <person name="Venter J.C."/>
        </authorList>
    </citation>
    <scope>NUCLEOTIDE SEQUENCE [LARGE SCALE GENOMIC DNA]</scope>
    <source>
        <strain evidence="8 9">E-37</strain>
    </source>
</reference>
<evidence type="ECO:0000313" key="8">
    <source>
        <dbReference type="EMBL" id="EBA09414.1"/>
    </source>
</evidence>
<feature type="domain" description="Rieske" evidence="7">
    <location>
        <begin position="16"/>
        <end position="111"/>
    </location>
</feature>
<dbReference type="GO" id="GO:0042128">
    <property type="term" value="P:nitrate assimilation"/>
    <property type="evidence" value="ECO:0007669"/>
    <property type="project" value="UniProtKB-KW"/>
</dbReference>
<sequence>MPEGTVIERGLNMSWIDIGALADVPVRGARLVRTAKGCVAVFRTDEATVFATADACPHKGGPLSEGIVHGQKVTCPLHNRVFDLNTGRAQGGDSEQVATYRLRVEEGRILLDTTALSRRTAA</sequence>
<dbReference type="GO" id="GO:0008942">
    <property type="term" value="F:nitrite reductase [NAD(P)H] activity"/>
    <property type="evidence" value="ECO:0007669"/>
    <property type="project" value="InterPro"/>
</dbReference>
<dbReference type="PROSITE" id="PS51296">
    <property type="entry name" value="RIESKE"/>
    <property type="match status" value="1"/>
</dbReference>
<dbReference type="CDD" id="cd03530">
    <property type="entry name" value="Rieske_NirD_small_Bacillus"/>
    <property type="match status" value="1"/>
</dbReference>
<evidence type="ECO:0000256" key="2">
    <source>
        <dbReference type="ARBA" id="ARBA00022723"/>
    </source>
</evidence>
<evidence type="ECO:0000256" key="1">
    <source>
        <dbReference type="ARBA" id="ARBA00022714"/>
    </source>
</evidence>
<keyword evidence="9" id="KW-1185">Reference proteome</keyword>
<dbReference type="PANTHER" id="PTHR21496">
    <property type="entry name" value="FERREDOXIN-RELATED"/>
    <property type="match status" value="1"/>
</dbReference>
<keyword evidence="5" id="KW-0411">Iron-sulfur</keyword>
<protein>
    <submittedName>
        <fullName evidence="8">Nitrite reductase (NAD(P)H) large subunit, NirD</fullName>
    </submittedName>
</protein>
<dbReference type="NCBIfam" id="TIGR02378">
    <property type="entry name" value="nirD_assim_sml"/>
    <property type="match status" value="1"/>
</dbReference>
<evidence type="ECO:0000256" key="3">
    <source>
        <dbReference type="ARBA" id="ARBA00023002"/>
    </source>
</evidence>
<keyword evidence="3" id="KW-0560">Oxidoreductase</keyword>
<dbReference type="PANTHER" id="PTHR21496:SF23">
    <property type="entry name" value="3-PHENYLPROPIONATE_CINNAMIC ACID DIOXYGENASE FERREDOXIN SUBUNIT"/>
    <property type="match status" value="1"/>
</dbReference>
<dbReference type="AlphaFoldDB" id="A3K0U9"/>
<dbReference type="InterPro" id="IPR017941">
    <property type="entry name" value="Rieske_2Fe-2S"/>
</dbReference>
<dbReference type="GO" id="GO:0046872">
    <property type="term" value="F:metal ion binding"/>
    <property type="evidence" value="ECO:0007669"/>
    <property type="project" value="UniProtKB-KW"/>
</dbReference>
<evidence type="ECO:0000259" key="7">
    <source>
        <dbReference type="PROSITE" id="PS51296"/>
    </source>
</evidence>
<dbReference type="InterPro" id="IPR036922">
    <property type="entry name" value="Rieske_2Fe-2S_sf"/>
</dbReference>
<comment type="caution">
    <text evidence="8">The sequence shown here is derived from an EMBL/GenBank/DDBJ whole genome shotgun (WGS) entry which is preliminary data.</text>
</comment>
<dbReference type="eggNOG" id="COG2146">
    <property type="taxonomic scope" value="Bacteria"/>
</dbReference>
<keyword evidence="2" id="KW-0479">Metal-binding</keyword>